<organism evidence="2 3">
    <name type="scientific">Streptomyces muensis</name>
    <dbReference type="NCBI Taxonomy" id="1077944"/>
    <lineage>
        <taxon>Bacteria</taxon>
        <taxon>Bacillati</taxon>
        <taxon>Actinomycetota</taxon>
        <taxon>Actinomycetes</taxon>
        <taxon>Kitasatosporales</taxon>
        <taxon>Streptomycetaceae</taxon>
        <taxon>Streptomyces</taxon>
    </lineage>
</organism>
<dbReference type="EMBL" id="JAKEIP010000341">
    <property type="protein sequence ID" value="MCF1599715.1"/>
    <property type="molecule type" value="Genomic_DNA"/>
</dbReference>
<dbReference type="InterPro" id="IPR045155">
    <property type="entry name" value="Beta-lactam_cat"/>
</dbReference>
<reference evidence="2" key="1">
    <citation type="submission" date="2022-01" db="EMBL/GenBank/DDBJ databases">
        <title>Draft Genome Sequences of Seven Type Strains of the Genus Streptomyces.</title>
        <authorList>
            <person name="Aziz S."/>
            <person name="Coretto E."/>
            <person name="Chronakova A."/>
            <person name="Sproer C."/>
            <person name="Huber K."/>
            <person name="Nouioui I."/>
            <person name="Gross H."/>
        </authorList>
    </citation>
    <scope>NUCLEOTIDE SEQUENCE</scope>
    <source>
        <strain evidence="2">DSM 103493</strain>
    </source>
</reference>
<protein>
    <submittedName>
        <fullName evidence="2">Class A beta-lactamase-related serine hydrolase</fullName>
    </submittedName>
</protein>
<dbReference type="RefSeq" id="WP_234768072.1">
    <property type="nucleotide sequence ID" value="NZ_JAKEIP010000341.1"/>
</dbReference>
<dbReference type="InterPro" id="IPR000871">
    <property type="entry name" value="Beta-lactam_class-A"/>
</dbReference>
<dbReference type="AlphaFoldDB" id="A0A9X1Q5W3"/>
<sequence length="311" mass="33865">MTTNTERLLSDLRRDLREGGLYGSFLVRDLETGDEIGIDPDVELPVASLVKIPLALVTLERVRRAELDGAQTIEVPPGRITTPGPTGVSRFRHPAHIAVEDLIYLSTCISDNSAADALFALTPPDQVGAVLHELGLRGIAVRHTMRELMETPVERFDPADVHLAHALAIDAGTPGRGHRVPQLDISRANTGTARAFVDLLQALWRPGATEPSAVHPDVAAQVRGFMANNLVRNRLAPDFDSDASTWSSKTGMLLNLRHEVGVVEHADGQSYAIAVLTESRVAAGRQPGADALMGQVARRLRDELRSRWIRF</sequence>
<name>A0A9X1Q5W3_STRM4</name>
<dbReference type="Pfam" id="PF13354">
    <property type="entry name" value="Beta-lactamase2"/>
    <property type="match status" value="1"/>
</dbReference>
<dbReference type="Gene3D" id="3.40.710.10">
    <property type="entry name" value="DD-peptidase/beta-lactamase superfamily"/>
    <property type="match status" value="1"/>
</dbReference>
<comment type="caution">
    <text evidence="2">The sequence shown here is derived from an EMBL/GenBank/DDBJ whole genome shotgun (WGS) entry which is preliminary data.</text>
</comment>
<dbReference type="PANTHER" id="PTHR35333:SF3">
    <property type="entry name" value="BETA-LACTAMASE-TYPE TRANSPEPTIDASE FOLD CONTAINING PROTEIN"/>
    <property type="match status" value="1"/>
</dbReference>
<dbReference type="Proteomes" id="UP001139384">
    <property type="component" value="Unassembled WGS sequence"/>
</dbReference>
<dbReference type="GO" id="GO:0008800">
    <property type="term" value="F:beta-lactamase activity"/>
    <property type="evidence" value="ECO:0007669"/>
    <property type="project" value="InterPro"/>
</dbReference>
<gene>
    <name evidence="2" type="ORF">L0P92_40145</name>
</gene>
<evidence type="ECO:0000313" key="3">
    <source>
        <dbReference type="Proteomes" id="UP001139384"/>
    </source>
</evidence>
<dbReference type="InterPro" id="IPR012338">
    <property type="entry name" value="Beta-lactam/transpept-like"/>
</dbReference>
<dbReference type="GO" id="GO:0030655">
    <property type="term" value="P:beta-lactam antibiotic catabolic process"/>
    <property type="evidence" value="ECO:0007669"/>
    <property type="project" value="InterPro"/>
</dbReference>
<evidence type="ECO:0000259" key="1">
    <source>
        <dbReference type="Pfam" id="PF13354"/>
    </source>
</evidence>
<proteinExistence type="predicted"/>
<keyword evidence="3" id="KW-1185">Reference proteome</keyword>
<dbReference type="PANTHER" id="PTHR35333">
    <property type="entry name" value="BETA-LACTAMASE"/>
    <property type="match status" value="1"/>
</dbReference>
<dbReference type="GO" id="GO:0046677">
    <property type="term" value="P:response to antibiotic"/>
    <property type="evidence" value="ECO:0007669"/>
    <property type="project" value="InterPro"/>
</dbReference>
<dbReference type="SUPFAM" id="SSF56601">
    <property type="entry name" value="beta-lactamase/transpeptidase-like"/>
    <property type="match status" value="1"/>
</dbReference>
<accession>A0A9X1Q5W3</accession>
<feature type="domain" description="Beta-lactamase class A catalytic" evidence="1">
    <location>
        <begin position="24"/>
        <end position="277"/>
    </location>
</feature>
<keyword evidence="2" id="KW-0378">Hydrolase</keyword>
<evidence type="ECO:0000313" key="2">
    <source>
        <dbReference type="EMBL" id="MCF1599715.1"/>
    </source>
</evidence>